<proteinExistence type="predicted"/>
<gene>
    <name evidence="1" type="ORF">BLA13014_03838</name>
</gene>
<accession>A0A6P2MDS6</accession>
<dbReference type="Proteomes" id="UP000494261">
    <property type="component" value="Unassembled WGS sequence"/>
</dbReference>
<dbReference type="AlphaFoldDB" id="A0A6P2MDS6"/>
<organism evidence="1 2">
    <name type="scientific">Burkholderia aenigmatica</name>
    <dbReference type="NCBI Taxonomy" id="2015348"/>
    <lineage>
        <taxon>Bacteria</taxon>
        <taxon>Pseudomonadati</taxon>
        <taxon>Pseudomonadota</taxon>
        <taxon>Betaproteobacteria</taxon>
        <taxon>Burkholderiales</taxon>
        <taxon>Burkholderiaceae</taxon>
        <taxon>Burkholderia</taxon>
        <taxon>Burkholderia cepacia complex</taxon>
    </lineage>
</organism>
<reference evidence="1 2" key="1">
    <citation type="submission" date="2019-09" db="EMBL/GenBank/DDBJ databases">
        <authorList>
            <person name="Depoorter E."/>
        </authorList>
    </citation>
    <scope>NUCLEOTIDE SEQUENCE [LARGE SCALE GENOMIC DNA]</scope>
    <source>
        <strain evidence="1">LMG 13014</strain>
    </source>
</reference>
<evidence type="ECO:0000313" key="2">
    <source>
        <dbReference type="Proteomes" id="UP000494261"/>
    </source>
</evidence>
<sequence length="102" mass="10946">MNGDAKAAGLRCKPGDLAIVTKCGVPGRIGLLVRVVARSADGIHDWLTELQGPGVMARSVVTGKLARRTRALMYDWNLTPITGLDLQRQTAHQDQEPASLKA</sequence>
<dbReference type="EMBL" id="CABVQC010000025">
    <property type="protein sequence ID" value="VWB83229.1"/>
    <property type="molecule type" value="Genomic_DNA"/>
</dbReference>
<evidence type="ECO:0000313" key="1">
    <source>
        <dbReference type="EMBL" id="VWB83229.1"/>
    </source>
</evidence>
<name>A0A6P2MDS6_9BURK</name>
<protein>
    <submittedName>
        <fullName evidence="1">Uncharacterized protein</fullName>
    </submittedName>
</protein>